<dbReference type="InterPro" id="IPR008711">
    <property type="entry name" value="Recombinase_NinB"/>
</dbReference>
<proteinExistence type="predicted"/>
<dbReference type="AlphaFoldDB" id="A0A849BIC2"/>
<dbReference type="RefSeq" id="WP_170266004.1">
    <property type="nucleotide sequence ID" value="NZ_BAAAEB010000056.1"/>
</dbReference>
<reference evidence="1 2" key="1">
    <citation type="submission" date="2020-05" db="EMBL/GenBank/DDBJ databases">
        <title>MicrobeNet Type strains.</title>
        <authorList>
            <person name="Nicholson A.C."/>
        </authorList>
    </citation>
    <scope>NUCLEOTIDE SEQUENCE [LARGE SCALE GENOMIC DNA]</scope>
    <source>
        <strain evidence="1 2">ATCC 700815</strain>
    </source>
</reference>
<dbReference type="InterPro" id="IPR036619">
    <property type="entry name" value="NinB_sf"/>
</dbReference>
<dbReference type="EMBL" id="JABEMD010000073">
    <property type="protein sequence ID" value="NNH14056.1"/>
    <property type="molecule type" value="Genomic_DNA"/>
</dbReference>
<dbReference type="Proteomes" id="UP000542973">
    <property type="component" value="Unassembled WGS sequence"/>
</dbReference>
<evidence type="ECO:0000313" key="2">
    <source>
        <dbReference type="Proteomes" id="UP000542973"/>
    </source>
</evidence>
<sequence length="135" mass="14988">MAGLSLSRVFVLRGDDGAQALYAFLRGNWRQLADAGKPLAITVSEHRAKRSTDQNKRYWAILNEIADTAWLNGKRYSAEAWAEHFKRQFIGTEELPDGSSVGISTTTLNVEEFGAYMTRIEVYAATTLGVELSTV</sequence>
<accession>A0A849BIC2</accession>
<name>A0A849BIC2_9BURK</name>
<evidence type="ECO:0000313" key="1">
    <source>
        <dbReference type="EMBL" id="NNH14056.1"/>
    </source>
</evidence>
<gene>
    <name evidence="1" type="ORF">HLB16_24720</name>
</gene>
<dbReference type="SUPFAM" id="SSF103370">
    <property type="entry name" value="NinB"/>
    <property type="match status" value="1"/>
</dbReference>
<organism evidence="1 2">
    <name type="scientific">Cupriavidus gilardii</name>
    <dbReference type="NCBI Taxonomy" id="82541"/>
    <lineage>
        <taxon>Bacteria</taxon>
        <taxon>Pseudomonadati</taxon>
        <taxon>Pseudomonadota</taxon>
        <taxon>Betaproteobacteria</taxon>
        <taxon>Burkholderiales</taxon>
        <taxon>Burkholderiaceae</taxon>
        <taxon>Cupriavidus</taxon>
    </lineage>
</organism>
<protein>
    <recommendedName>
        <fullName evidence="3">Recombination protein NinB</fullName>
    </recommendedName>
</protein>
<comment type="caution">
    <text evidence="1">The sequence shown here is derived from an EMBL/GenBank/DDBJ whole genome shotgun (WGS) entry which is preliminary data.</text>
</comment>
<dbReference type="Pfam" id="PF05772">
    <property type="entry name" value="NinB"/>
    <property type="match status" value="1"/>
</dbReference>
<dbReference type="Gene3D" id="1.10.3790.10">
    <property type="entry name" value="NinB"/>
    <property type="match status" value="1"/>
</dbReference>
<evidence type="ECO:0008006" key="3">
    <source>
        <dbReference type="Google" id="ProtNLM"/>
    </source>
</evidence>